<dbReference type="SUPFAM" id="SSF55048">
    <property type="entry name" value="Probable ACP-binding domain of malonyl-CoA ACP transacylase"/>
    <property type="match status" value="3"/>
</dbReference>
<dbReference type="Pfam" id="PF22621">
    <property type="entry name" value="CurL-like_PKS_C"/>
    <property type="match status" value="2"/>
</dbReference>
<feature type="region of interest" description="Disordered" evidence="7">
    <location>
        <begin position="848"/>
        <end position="937"/>
    </location>
</feature>
<dbReference type="GO" id="GO:0031177">
    <property type="term" value="F:phosphopantetheine binding"/>
    <property type="evidence" value="ECO:0007669"/>
    <property type="project" value="InterPro"/>
</dbReference>
<dbReference type="InterPro" id="IPR049552">
    <property type="entry name" value="PKS_DH_N"/>
</dbReference>
<accession>A0AA45L858</accession>
<evidence type="ECO:0000256" key="4">
    <source>
        <dbReference type="ARBA" id="ARBA00023268"/>
    </source>
</evidence>
<dbReference type="Gene3D" id="1.10.1200.10">
    <property type="entry name" value="ACP-like"/>
    <property type="match status" value="1"/>
</dbReference>
<dbReference type="SMART" id="SM00823">
    <property type="entry name" value="PKS_PP"/>
    <property type="match status" value="1"/>
</dbReference>
<feature type="compositionally biased region" description="Low complexity" evidence="7">
    <location>
        <begin position="2081"/>
        <end position="2109"/>
    </location>
</feature>
<keyword evidence="4" id="KW-0511">Multifunctional enzyme</keyword>
<feature type="region of interest" description="N-terminal hotdog fold" evidence="6">
    <location>
        <begin position="1842"/>
        <end position="1955"/>
    </location>
</feature>
<dbReference type="InterPro" id="IPR016036">
    <property type="entry name" value="Malonyl_transacylase_ACP-bd"/>
</dbReference>
<evidence type="ECO:0000256" key="5">
    <source>
        <dbReference type="ARBA" id="ARBA00023315"/>
    </source>
</evidence>
<dbReference type="InterPro" id="IPR009081">
    <property type="entry name" value="PP-bd_ACP"/>
</dbReference>
<dbReference type="SUPFAM" id="SSF51735">
    <property type="entry name" value="NAD(P)-binding Rossmann-fold domains"/>
    <property type="match status" value="6"/>
</dbReference>
<dbReference type="SUPFAM" id="SSF47336">
    <property type="entry name" value="ACP-like"/>
    <property type="match status" value="1"/>
</dbReference>
<sequence length="5509" mass="567790">MLPEPDRAPTPWDASAEGRAEHAIAVVGASCRLPGAADPRAFWRLLRAGADATGAAPADRWGPGARGGALEGVDEFDAAFFGVSEREAGAMDPRQRLALELVWEALEDSGTVPGALAGAGVGVFLGVTADDDGQGAVVADLVAHAFGLRGPSLVVDTAQSSSLVAVQLACESLRSGESAVALAGGVDLMLGPDWAAGSGGSSPDGRCRVLDASANGPGRGEGGVVLVLKHLATALADGDDVHCLVLGGAITDDGASGGPDPAGQREVLRAAYRAAGVDPAVVGYVELHGSGSRAGDAAEALALGSVLGAARPPGSPLPVGSATTNVGHLGSAAGAVGLLKAALAIRRRELPPSLHFREPNPAVDLGLLNLRVQTSLTQWHGGWGGELVAGVSAFGDGGTHCHLVLGEAPARTPVPEPPGEPVVPWLLSGASREALREQAARLADHLLGEPDWTPSDVAHTLARGRTAFAHRAAVVGATREELLHGLGGITEEPRWSGAVLLLSGQGSQRVGMGRLLHASFPVFARAWDEACAHLDPALSEVVFEGSQEELDRTEVAQPALFAFQVALAALLAAHGVRPSFLVGHSVGEVAAAHLAGVLDLRDAATLVRARAALLRELPADGAMAEVRAGAAEVAAALRDVPGVDVAAVNTADATVVSGDGAAVDEVVARWRRAGVDAGRLRTRGAFHSHHCDPMAPELAAVAATLTFRAPRVPVVSTVLGEPTDEITTPGYWARQLRAPVLFHRATTWLHTHDPSLLPIPSTANGPSALLNWLARAHTGGLPVDWRGLVPHARRVTLPTYPFQRENCWAGEEEQPGDPEATDFFAPVGVPADADTIRFCLDDLDDLDDSEADEEAEVEPAPAEPAEPEPEPEHEPDEVSEAEYEPEPGEPAEPECEPEPEPEPEPDDTSPTTSEQEPPEPPPALPSEFITPPVPDSGVFDVPGVEPVAIVGTACRLPGGVDSPGALWTLLSEGDDAIVPLPPADRGWESGGPGGYLDGAGEFDAAFFGLSPSEALATDPRQRLLLETTWEALEDAGIDPTSLRDTATGTFVGTGADHPDAPGGCPSATSGRVAQALGLVGPAVTVTTACSSSLVAVHLASESLRSGESELALVGGVEVLTTPEATERQVDAPKHKPFSERPDDTGWSEGVAVLVLERLSDALAAGHPVLAVIRGSAVGTSTPQATPSTAQERLIRRALSQAGLDPTEINAVEAHGTGTPPEDEAEFTALHAVYGTNPHPVHLGALHSTTGHTGAASGAAALVKLVEALRHGTLPQTPHLSPATTPTHTPTPASTSTGESAPTPGTTPEPTAELRPGANGASGTETGIRAEARPGSMTGAGTGSGTGFRTGAGAGFGTGTGTRSETGTGTGPGSGPGAGAGAGFPFAGVSESALVPLVEPVPWAEPRRVGVSSLGRFGTDVHLILEQPPVIDVPAGGAGLPLTPWVLSAKSPEALRAHGLRLQAHLVAHPEASAAEVAVSLVTRSGFSHRAVLLGRDRDELVGQLDEVVAGRGAGVVLPLSGQGAQHVGMGRDLHAAFPVFARAWDSVCPPEVTEIAFHGPSEELDRVEVAQRALFAFHVALFRLYEHHGVTPDHLVGHSVGEVAAAHLAGALDLADALALLDAHARLAVALLPDGLMASVEATEEELEPLLGDGVCLASVNSPDSAVVSGDPGAVLSLVDHWRARGRQANVLRTGGAFHSHHCDTVAVELAIVATGLHPRQCSLSVVSTLEGRPVDGFATAGYWARQLRQPVRFHDALEWARRRHGAITALPTTRPGADGVADFLTGLARAHEAGRAVRWTDLLPAARRVPLPGYPFQRRCYWPAPDTGAAPGDLGVEPGGHPLLTARVDVPSSGEIVFTGVLSAQAHPWLADHEVGGVPVLPSAAVLDMALHVAAVLDAELAELLLHEPLPLTGRTALRLTANPHNGTLVLHVRESADWLPHATALLNTQATATAATKTTSTSTATTPNDTTSSTGTALHSAAPHSATPESAAPESAAPESATLDHTTTDSTTTSSTATADSTSAGDTDTGSTNTGSTDTGSDPGSSTGVGSAATGSVTTDSAEAGADDEASRTTTDSLATTDPATTGTPTTSSVNTSTATTGAVSTDPTPTSPMRATLANADVVTADVDPDAAHEGAAASEGVTEPALLGSGSGSDPASYDHVAVASKISDADPPAHLPGEHQSEDHPSGEGTVADQRPKGSATALPPGTPVDLTDADDVLAARGVRRGPAFRGLRGVWQDGRVLHVEVEPDGVPGTAWRVHPALLDPVLQAVLLDGSTPPLALRWSGVRLHRGGGTGLRARVERIGRDSVRITACDQDGRPVLEVDRVEFQGGAASGLFTRSWTRIAAHHDTPPRAGARQGGTRGTPHSGIQARTTAPTTPPLTTPPLTTVVLDHREPSPVPKLVAERVLARLAGDPTARLVVRTLGAVAALPGELPNPTAAALWGLLRAVREQHPDRVALVDGDGDLAPVLPLDEPEIALRGTIALVPELLPADLHPEPVRPWRLEVVEPGLVDGVGPVARPLRPLAPGEVRIAVRAAGLGLRDVHAARTAPVGTALGREAAGVVTGTAEDVFGFRVGDPVFGLVDGCLGPIATADHRLLAHVPHGWSFAEAASVPSAFLTAHCALHHLAGVRPGQRVLVHRAAGGVGTAAVHLLHRAGAEVFATAHPDKWPALHAMGVPPERVASSRDLGFLDRFPQVDVVLGGDAEIATASLALLSPTGLLVDVGGGGPREDPRWRGFDLAGVDPDVLVAVFARLLSDGVEPLPLRAWELRHAGEALRHLATGGHTGKVVLTAPARARRGTVLVVGGTEGLGAAVAGHLAPHHDHLVLVGRVHDAWELRRELEGHGAAVTVEAGDPDDARALARLVDAHRPTGVVHAPRPVADVSAALRSATGTAWALHEVTRHRDLDFFLLLPSARPTGQADAAVAAFLEALAVHRRGLGLPAQAIGLDDPARVPELLETARTTPHTVLVALDEAPPPRTPFVEAQASQALPIEEDPEPEVDAEPEPRVEVVERPPAPPADDPVVVIGMACRLPGGVETPDDLWDLVLCGGTEARHGWDVAELLDAEGAPRSAGLPGADEFDAAFFDISPSEATAMDPGQRLLLEVAWEALERAGVDPEALRGGPAGVFTGTTAQDGDPSARVSRTLGLSGPAITVAAADSSSLVAVHLAARSLRAGESGLALACGVAAGGPPGGAERAEGVGVLVLQRLSGARRAGRPVLAVLAGSAVTQGVAARKRVVRAALAEAGLAARDVIAVEATSGDPGEGAELLAAYGHDRPSPVRVGSLRRATGHTLAASGVAGVIKVVQAIRNGLLPVEREGGAARDAEPWPGVRRAGVSSFGTSGANAHVVLEQAPDEPERSAVDGDAPVVWPLSARTAEALRAQVARLHARLVDLPRWTPADVAASLAARTGFERRTAVVGRDRAELLRNLRDLAVREADPAARRVVLLFPAEGGHWPGMGRELLRVSPVFADALAECDAALSEHQDWSVLRALREADPLTGSDVAQPALFAFQVALARLWGHHGVSPAAVVGCGEGEVAAAHVAGALDLAQAARVVCLRAQVFAGSLGGRDAHTGHVERAHEELVGLLADVRPGEGAIPFCSTVTGGMLDTSELDAEYWYATLRDPVLLDEALLALRAEGLGTVVEVGPHPAHPDVALGALRRGADDAVAFAEALAEVWAGGTPVLWRNRGGHVELPTYAFQHRRFWRGPGSAGLPVTEGEPDPHTLVPHLVAATLKRGAAGIDGHRTFRELGFTSAEAVQLLDHLMATTGLRLPATVVYDHPTPSALADHLTVLLSRDAQADERAESAPPGLEPVVVVGSACRLPGGVGTPEALWERLVAGEPPAAGVVGATRFDAAFFDLSPEAAAEVDEGERLLLETAWEALERAGITPRALRGTATGVFTGGRSPGRVVRALALEGPSIGVADGAELVAVHLAAQSLRSGESVLALVGGVDADGRTGVLVLERLVDATRNDRRPLVVVRGSAVNSDGAGSAAGQGVPARRRVVLRALESAGLTEGQAPARAGFDGRITGIVLVAQAMRHGLLPPSGDSPDPGQWPEPHRVGLSAFGSGVNAHLVLERPAPQAEPEPDEGPGRPVPWLLSARTPRALRQQAARLGAHLATTTTWSPADVSRALATRADFEHRAVLLGRDRAELLAALADFHPEPGPAGSVLLLSGMGAQRAGMGRDLYDAFPVFASAWDEVAARFEAPLTDLVFHGGDLDRPEVAQPALFAFQVALFRLYEHHGAAPDHLVGRSVGEVAAAHLAGVLDLPDAAALVSARARLLADLPRSGVMARIGASEAEVVAALGERVSVAAVTGQDSTVVSGDADAVAAVVEHWRAVGRPVEQPRAGGAFHSHHCDPLVAELARVAERLVVRAPALPVVSTLVGAPAEDFGTADYWARQLRGPVRLHAALTWLAEHAGPLRVIRSDGADAEAFLADLARAHGAGRPVDWTGLIPAGRPVELPTYPFQREVLPPRGGRASTTPGELGLDEGGHPLLGTRVDVPDSDDVVFTGRVCPAGQPWSADRTAHGVAVLPGAALLDVALHAARRTGLAGVAELVVHAPPGLDGPVALRARVSGTGLVVHAREDEGAWTRCATGVLAESIVDSEVWAPAVWPPAGAEPVPVVHPGGLGPAFQGVRAVWRDGTAWYADLVLPQGVPAEEWLVHPALLEAAALLGRDPSPELLAHAWRDVVLHHPGRAPGELRARALRSPGGTRLDLADAEGAPVASIGSVEPRAAAEAERRGVLFREVWEPCPTGAAGGDPLVLDRRGRSGADVAGQVERARAEIEDALAEHPALVVLTRDAVAVRGQDRVDPVGAALRGAVGALQVRWPGRIVLVDAERAEDVAAAVSTGREQVAVRGGTAFAPRLVAEPRPALEIPDEPWRLEVGPDGVVAAPRPGTALEPHEVRVAVRATGIGFRDARAPRDAGAPLGSDLAGVVAEVGADVDGLAVGDRVFGLADGPTGPEAVVDQRSLVPVPAWWTFAEAASVPSAFLTAHYALRHVVNLQPGQRVLVHEAAGGVGAAVVLLALATGAEVWATARPDGRHAPGLPAERVASCLDLGFRERFPQVDVVVNALPEEFAAASLELLRPGGYFVELGGAPPDLAGFGAVRHRVLDLAEVTPDRVQRMLSRLVAEGVEPLPATAWDVRRAPEALGQAGKAVLVAPRADAGAVLVVGGGPVGTALARHLAGRGWRVVLAGRRDACAVAALREELGAAVVDLDLGDGAAVRRVLAEHAVTGVVHVAQEPGEVFTGAWRLHEAAGDLDLFVLCGSARWALGGDVAEAAAWAFLAGIALERTRSGLVGRALAWGPLAGEPAVSGTRLLRVDEALRLFDRAVDGPEPVVLPMRWSPDEAPATLPRQRVERGSAVAAALDALAALDGVDLAEEALGALVERLRALLPGGEPVAVGTDPAESAPAEPEPEPVALEPGTPEPAVAEPAVAELAGPEPTAPEPTGPEPIEPEPFEPAPADVPVETPASAEREVVLRGGDGGA</sequence>
<dbReference type="Gene3D" id="3.30.70.3290">
    <property type="match status" value="3"/>
</dbReference>
<dbReference type="CDD" id="cd00833">
    <property type="entry name" value="PKS"/>
    <property type="match status" value="4"/>
</dbReference>
<dbReference type="SMART" id="SM01294">
    <property type="entry name" value="PKS_PP_betabranch"/>
    <property type="match status" value="1"/>
</dbReference>
<protein>
    <submittedName>
        <fullName evidence="11">Acyltransferase domain-containing protein</fullName>
    </submittedName>
</protein>
<feature type="compositionally biased region" description="Low complexity" evidence="7">
    <location>
        <begin position="1276"/>
        <end position="1312"/>
    </location>
</feature>
<feature type="region of interest" description="Disordered" evidence="7">
    <location>
        <begin position="2999"/>
        <end position="3024"/>
    </location>
</feature>
<feature type="region of interest" description="C-terminal hotdog fold" evidence="6">
    <location>
        <begin position="1977"/>
        <end position="2156"/>
    </location>
</feature>
<keyword evidence="5 11" id="KW-0012">Acyltransferase</keyword>
<comment type="caution">
    <text evidence="6">Lacks conserved residue(s) required for the propagation of feature annotation.</text>
</comment>
<dbReference type="SMART" id="SM00829">
    <property type="entry name" value="PKS_ER"/>
    <property type="match status" value="2"/>
</dbReference>
<feature type="region of interest" description="Disordered" evidence="7">
    <location>
        <begin position="1273"/>
        <end position="1380"/>
    </location>
</feature>
<dbReference type="GO" id="GO:0004312">
    <property type="term" value="F:fatty acid synthase activity"/>
    <property type="evidence" value="ECO:0007669"/>
    <property type="project" value="TreeGrafter"/>
</dbReference>
<feature type="region of interest" description="Disordered" evidence="7">
    <location>
        <begin position="2135"/>
        <end position="2216"/>
    </location>
</feature>
<dbReference type="InterPro" id="IPR014031">
    <property type="entry name" value="Ketoacyl_synth_C"/>
</dbReference>
<dbReference type="SMART" id="SM00822">
    <property type="entry name" value="PKS_KR"/>
    <property type="match status" value="1"/>
</dbReference>
<feature type="region of interest" description="Disordered" evidence="7">
    <location>
        <begin position="5419"/>
        <end position="5509"/>
    </location>
</feature>
<dbReference type="InterPro" id="IPR036291">
    <property type="entry name" value="NAD(P)-bd_dom_sf"/>
</dbReference>
<dbReference type="Pfam" id="PF16197">
    <property type="entry name" value="KAsynt_C_assoc"/>
    <property type="match status" value="2"/>
</dbReference>
<evidence type="ECO:0000256" key="1">
    <source>
        <dbReference type="ARBA" id="ARBA00022450"/>
    </source>
</evidence>
<dbReference type="Gene3D" id="3.40.47.10">
    <property type="match status" value="7"/>
</dbReference>
<dbReference type="GO" id="GO:0006633">
    <property type="term" value="P:fatty acid biosynthetic process"/>
    <property type="evidence" value="ECO:0007669"/>
    <property type="project" value="InterPro"/>
</dbReference>
<feature type="compositionally biased region" description="Acidic residues" evidence="7">
    <location>
        <begin position="3000"/>
        <end position="3011"/>
    </location>
</feature>
<dbReference type="SMART" id="SM00826">
    <property type="entry name" value="PKS_DH"/>
    <property type="match status" value="2"/>
</dbReference>
<dbReference type="Pfam" id="PF01370">
    <property type="entry name" value="Epimerase"/>
    <property type="match status" value="1"/>
</dbReference>
<evidence type="ECO:0000259" key="8">
    <source>
        <dbReference type="PROSITE" id="PS50075"/>
    </source>
</evidence>
<feature type="region of interest" description="Disordered" evidence="7">
    <location>
        <begin position="1954"/>
        <end position="2117"/>
    </location>
</feature>
<dbReference type="GO" id="GO:0004315">
    <property type="term" value="F:3-oxoacyl-[acyl-carrier-protein] synthase activity"/>
    <property type="evidence" value="ECO:0007669"/>
    <property type="project" value="InterPro"/>
</dbReference>
<dbReference type="Pfam" id="PF14765">
    <property type="entry name" value="PS-DH"/>
    <property type="match status" value="1"/>
</dbReference>
<dbReference type="SUPFAM" id="SSF52151">
    <property type="entry name" value="FabD/lysophospholipase-like"/>
    <property type="match status" value="4"/>
</dbReference>
<dbReference type="InterPro" id="IPR049551">
    <property type="entry name" value="PKS_DH_C"/>
</dbReference>
<evidence type="ECO:0000259" key="10">
    <source>
        <dbReference type="PROSITE" id="PS52019"/>
    </source>
</evidence>
<dbReference type="InterPro" id="IPR016035">
    <property type="entry name" value="Acyl_Trfase/lysoPLipase"/>
</dbReference>
<proteinExistence type="predicted"/>
<evidence type="ECO:0000313" key="11">
    <source>
        <dbReference type="EMBL" id="QUF04573.1"/>
    </source>
</evidence>
<dbReference type="PROSITE" id="PS52004">
    <property type="entry name" value="KS3_2"/>
    <property type="match status" value="3"/>
</dbReference>
<dbReference type="InterPro" id="IPR020806">
    <property type="entry name" value="PKS_PP-bd"/>
</dbReference>
<dbReference type="Pfam" id="PF00550">
    <property type="entry name" value="PP-binding"/>
    <property type="match status" value="1"/>
</dbReference>
<feature type="domain" description="Ketosynthase family 3 (KS3)" evidence="9">
    <location>
        <begin position="21"/>
        <end position="407"/>
    </location>
</feature>
<dbReference type="Gene3D" id="3.40.366.10">
    <property type="entry name" value="Malonyl-Coenzyme A Acyl Carrier Protein, domain 2"/>
    <property type="match status" value="4"/>
</dbReference>
<dbReference type="InterPro" id="IPR020841">
    <property type="entry name" value="PKS_Beta-ketoAc_synthase_dom"/>
</dbReference>
<dbReference type="CDD" id="cd05195">
    <property type="entry name" value="enoyl_red"/>
    <property type="match status" value="2"/>
</dbReference>
<name>A0AA45L858_9PSEU</name>
<evidence type="ECO:0000259" key="9">
    <source>
        <dbReference type="PROSITE" id="PS52004"/>
    </source>
</evidence>
<dbReference type="SMART" id="SM00825">
    <property type="entry name" value="PKS_KS"/>
    <property type="match status" value="4"/>
</dbReference>
<feature type="compositionally biased region" description="Pro residues" evidence="7">
    <location>
        <begin position="5465"/>
        <end position="5475"/>
    </location>
</feature>
<dbReference type="InterPro" id="IPR016039">
    <property type="entry name" value="Thiolase-like"/>
</dbReference>
<feature type="region of interest" description="Disordered" evidence="7">
    <location>
        <begin position="4482"/>
        <end position="4509"/>
    </location>
</feature>
<dbReference type="InterPro" id="IPR020807">
    <property type="entry name" value="PKS_DH"/>
</dbReference>
<dbReference type="Gene3D" id="3.90.180.10">
    <property type="entry name" value="Medium-chain alcohol dehydrogenases, catalytic domain"/>
    <property type="match status" value="2"/>
</dbReference>
<dbReference type="PROSITE" id="PS50075">
    <property type="entry name" value="CARRIER"/>
    <property type="match status" value="1"/>
</dbReference>
<dbReference type="InterPro" id="IPR018201">
    <property type="entry name" value="Ketoacyl_synth_AS"/>
</dbReference>
<feature type="compositionally biased region" description="Low complexity" evidence="7">
    <location>
        <begin position="5428"/>
        <end position="5464"/>
    </location>
</feature>
<gene>
    <name evidence="11" type="ORF">KCV87_35710</name>
</gene>
<dbReference type="InterPro" id="IPR032821">
    <property type="entry name" value="PKS_assoc"/>
</dbReference>
<reference evidence="11" key="1">
    <citation type="submission" date="2021-04" db="EMBL/GenBank/DDBJ databases">
        <title>Genomic sequence of Actinosynnema pretiosum subsp. pretiosum ATCC 31280 (C-14919).</title>
        <authorList>
            <person name="Bai L."/>
            <person name="Wang X."/>
            <person name="Xiao Y."/>
        </authorList>
    </citation>
    <scope>NUCLEOTIDE SEQUENCE</scope>
    <source>
        <strain evidence="11">ATCC 31280</strain>
    </source>
</reference>
<dbReference type="Pfam" id="PF21089">
    <property type="entry name" value="PKS_DH_N"/>
    <property type="match status" value="2"/>
</dbReference>
<organism evidence="11 12">
    <name type="scientific">Actinosynnema pretiosum subsp. pretiosum</name>
    <dbReference type="NCBI Taxonomy" id="103721"/>
    <lineage>
        <taxon>Bacteria</taxon>
        <taxon>Bacillati</taxon>
        <taxon>Actinomycetota</taxon>
        <taxon>Actinomycetes</taxon>
        <taxon>Pseudonocardiales</taxon>
        <taxon>Pseudonocardiaceae</taxon>
        <taxon>Actinosynnema</taxon>
    </lineage>
</organism>
<dbReference type="Gene3D" id="3.40.50.720">
    <property type="entry name" value="NAD(P)-binding Rossmann-like Domain"/>
    <property type="match status" value="3"/>
</dbReference>
<dbReference type="InterPro" id="IPR013968">
    <property type="entry name" value="PKS_KR"/>
</dbReference>
<dbReference type="SUPFAM" id="SSF53901">
    <property type="entry name" value="Thiolase-like"/>
    <property type="match status" value="4"/>
</dbReference>
<feature type="domain" description="Ketosynthase family 3 (KS3)" evidence="9">
    <location>
        <begin position="944"/>
        <end position="1426"/>
    </location>
</feature>
<dbReference type="Proteomes" id="UP000677152">
    <property type="component" value="Chromosome"/>
</dbReference>
<feature type="domain" description="Ketosynthase family 3 (KS3)" evidence="9">
    <location>
        <begin position="3028"/>
        <end position="3361"/>
    </location>
</feature>
<dbReference type="PANTHER" id="PTHR43775:SF51">
    <property type="entry name" value="INACTIVE PHENOLPHTHIOCEROL SYNTHESIS POLYKETIDE SYNTHASE TYPE I PKS1-RELATED"/>
    <property type="match status" value="1"/>
</dbReference>
<feature type="domain" description="Carrier" evidence="8">
    <location>
        <begin position="3731"/>
        <end position="3805"/>
    </location>
</feature>
<dbReference type="Pfam" id="PF02801">
    <property type="entry name" value="Ketoacyl-synt_C"/>
    <property type="match status" value="3"/>
</dbReference>
<keyword evidence="3" id="KW-0808">Transferase</keyword>
<dbReference type="Pfam" id="PF08659">
    <property type="entry name" value="KR"/>
    <property type="match status" value="1"/>
</dbReference>
<dbReference type="SUPFAM" id="SSF50129">
    <property type="entry name" value="GroES-like"/>
    <property type="match status" value="2"/>
</dbReference>
<dbReference type="PANTHER" id="PTHR43775">
    <property type="entry name" value="FATTY ACID SYNTHASE"/>
    <property type="match status" value="1"/>
</dbReference>
<keyword evidence="2" id="KW-0597">Phosphoprotein</keyword>
<dbReference type="InterPro" id="IPR013154">
    <property type="entry name" value="ADH-like_N"/>
</dbReference>
<feature type="compositionally biased region" description="Gly residues" evidence="7">
    <location>
        <begin position="1337"/>
        <end position="1359"/>
    </location>
</feature>
<evidence type="ECO:0000256" key="3">
    <source>
        <dbReference type="ARBA" id="ARBA00022679"/>
    </source>
</evidence>
<dbReference type="Pfam" id="PF08240">
    <property type="entry name" value="ADH_N"/>
    <property type="match status" value="2"/>
</dbReference>
<dbReference type="SMART" id="SM00827">
    <property type="entry name" value="PKS_AT"/>
    <property type="match status" value="4"/>
</dbReference>
<feature type="compositionally biased region" description="Low complexity" evidence="7">
    <location>
        <begin position="1954"/>
        <end position="2066"/>
    </location>
</feature>
<dbReference type="InterPro" id="IPR057326">
    <property type="entry name" value="KR_dom"/>
</dbReference>
<feature type="compositionally biased region" description="Basic and acidic residues" evidence="7">
    <location>
        <begin position="2181"/>
        <end position="2191"/>
    </location>
</feature>
<dbReference type="PROSITE" id="PS52019">
    <property type="entry name" value="PKS_MFAS_DH"/>
    <property type="match status" value="1"/>
</dbReference>
<dbReference type="Pfam" id="PF00698">
    <property type="entry name" value="Acyl_transf_1"/>
    <property type="match status" value="5"/>
</dbReference>
<dbReference type="PROSITE" id="PS00606">
    <property type="entry name" value="KS3_1"/>
    <property type="match status" value="1"/>
</dbReference>
<dbReference type="InterPro" id="IPR020843">
    <property type="entry name" value="ER"/>
</dbReference>
<dbReference type="Gene3D" id="3.10.129.110">
    <property type="entry name" value="Polyketide synthase dehydratase"/>
    <property type="match status" value="3"/>
</dbReference>
<dbReference type="Pfam" id="PF00109">
    <property type="entry name" value="ketoacyl-synt"/>
    <property type="match status" value="6"/>
</dbReference>
<feature type="region of interest" description="Disordered" evidence="7">
    <location>
        <begin position="2354"/>
        <end position="2389"/>
    </location>
</feature>
<evidence type="ECO:0000256" key="7">
    <source>
        <dbReference type="SAM" id="MobiDB-lite"/>
    </source>
</evidence>
<keyword evidence="1" id="KW-0596">Phosphopantetheine</keyword>
<dbReference type="InterPro" id="IPR049900">
    <property type="entry name" value="PKS_mFAS_DH"/>
</dbReference>
<dbReference type="GO" id="GO:0016491">
    <property type="term" value="F:oxidoreductase activity"/>
    <property type="evidence" value="ECO:0007669"/>
    <property type="project" value="InterPro"/>
</dbReference>
<dbReference type="EMBL" id="CP073249">
    <property type="protein sequence ID" value="QUF04573.1"/>
    <property type="molecule type" value="Genomic_DNA"/>
</dbReference>
<dbReference type="InterPro" id="IPR042104">
    <property type="entry name" value="PKS_dehydratase_sf"/>
</dbReference>
<dbReference type="InterPro" id="IPR011032">
    <property type="entry name" value="GroES-like_sf"/>
</dbReference>
<evidence type="ECO:0000256" key="2">
    <source>
        <dbReference type="ARBA" id="ARBA00022553"/>
    </source>
</evidence>
<dbReference type="InterPro" id="IPR014043">
    <property type="entry name" value="Acyl_transferase_dom"/>
</dbReference>
<evidence type="ECO:0000313" key="12">
    <source>
        <dbReference type="Proteomes" id="UP000677152"/>
    </source>
</evidence>
<feature type="compositionally biased region" description="Acidic residues" evidence="7">
    <location>
        <begin position="848"/>
        <end position="857"/>
    </location>
</feature>
<dbReference type="InterPro" id="IPR001509">
    <property type="entry name" value="Epimerase_deHydtase"/>
</dbReference>
<dbReference type="InterPro" id="IPR036736">
    <property type="entry name" value="ACP-like_sf"/>
</dbReference>
<dbReference type="InterPro" id="IPR050091">
    <property type="entry name" value="PKS_NRPS_Biosynth_Enz"/>
</dbReference>
<feature type="domain" description="PKS/mFAS DH" evidence="10">
    <location>
        <begin position="1842"/>
        <end position="2156"/>
    </location>
</feature>
<feature type="compositionally biased region" description="Acidic residues" evidence="7">
    <location>
        <begin position="865"/>
        <end position="907"/>
    </location>
</feature>
<feature type="compositionally biased region" description="Gly residues" evidence="7">
    <location>
        <begin position="1367"/>
        <end position="1380"/>
    </location>
</feature>
<dbReference type="InterPro" id="IPR014030">
    <property type="entry name" value="Ketoacyl_synth_N"/>
</dbReference>
<dbReference type="InterPro" id="IPR001227">
    <property type="entry name" value="Ac_transferase_dom_sf"/>
</dbReference>
<evidence type="ECO:0000256" key="6">
    <source>
        <dbReference type="PROSITE-ProRule" id="PRU01363"/>
    </source>
</evidence>